<name>A0A8S3UYV9_MYTED</name>
<protein>
    <submittedName>
        <fullName evidence="1">Uncharacterized protein</fullName>
    </submittedName>
</protein>
<dbReference type="Gene3D" id="2.120.10.30">
    <property type="entry name" value="TolB, C-terminal domain"/>
    <property type="match status" value="1"/>
</dbReference>
<dbReference type="AlphaFoldDB" id="A0A8S3UYV9"/>
<evidence type="ECO:0000313" key="1">
    <source>
        <dbReference type="EMBL" id="CAG2247779.1"/>
    </source>
</evidence>
<accession>A0A8S3UYV9</accession>
<dbReference type="SUPFAM" id="SSF63825">
    <property type="entry name" value="YWTD domain"/>
    <property type="match status" value="1"/>
</dbReference>
<proteinExistence type="predicted"/>
<reference evidence="1" key="1">
    <citation type="submission" date="2021-03" db="EMBL/GenBank/DDBJ databases">
        <authorList>
            <person name="Bekaert M."/>
        </authorList>
    </citation>
    <scope>NUCLEOTIDE SEQUENCE</scope>
</reference>
<keyword evidence="2" id="KW-1185">Reference proteome</keyword>
<dbReference type="OrthoDB" id="6087280at2759"/>
<organism evidence="1 2">
    <name type="scientific">Mytilus edulis</name>
    <name type="common">Blue mussel</name>
    <dbReference type="NCBI Taxonomy" id="6550"/>
    <lineage>
        <taxon>Eukaryota</taxon>
        <taxon>Metazoa</taxon>
        <taxon>Spiralia</taxon>
        <taxon>Lophotrochozoa</taxon>
        <taxon>Mollusca</taxon>
        <taxon>Bivalvia</taxon>
        <taxon>Autobranchia</taxon>
        <taxon>Pteriomorphia</taxon>
        <taxon>Mytilida</taxon>
        <taxon>Mytiloidea</taxon>
        <taxon>Mytilidae</taxon>
        <taxon>Mytilinae</taxon>
        <taxon>Mytilus</taxon>
    </lineage>
</organism>
<comment type="caution">
    <text evidence="1">The sequence shown here is derived from an EMBL/GenBank/DDBJ whole genome shotgun (WGS) entry which is preliminary data.</text>
</comment>
<dbReference type="InterPro" id="IPR011042">
    <property type="entry name" value="6-blade_b-propeller_TolB-like"/>
</dbReference>
<dbReference type="Proteomes" id="UP000683360">
    <property type="component" value="Unassembled WGS sequence"/>
</dbReference>
<sequence>MNTSNKVEYTIPFLARYSKFDVACLDDSTVAVSTGRSRKMHGISIVDLAKKNIITFIDLHDDPSGITYDGKSLICCVVGKDLHVVSCADYSVTTVPNTATPWYSYVATHADKIFYTNPDKHTVACCLYSGELVWKFKDEGVLEYPQGITIDNNRNAFVTGMDSCNVVVISPDGRQYNQILTKEDGLDRPTSIFFDKKERSC</sequence>
<dbReference type="EMBL" id="CAJPWZ010002914">
    <property type="protein sequence ID" value="CAG2247779.1"/>
    <property type="molecule type" value="Genomic_DNA"/>
</dbReference>
<gene>
    <name evidence="1" type="ORF">MEDL_59690</name>
</gene>
<evidence type="ECO:0000313" key="2">
    <source>
        <dbReference type="Proteomes" id="UP000683360"/>
    </source>
</evidence>